<protein>
    <submittedName>
        <fullName evidence="1">Uncharacterized protein</fullName>
    </submittedName>
</protein>
<accession>A0A170T8Y9</accession>
<dbReference type="EMBL" id="FITM01000092">
    <property type="protein sequence ID" value="CZB17691.1"/>
    <property type="molecule type" value="Genomic_DNA"/>
</dbReference>
<evidence type="ECO:0000313" key="2">
    <source>
        <dbReference type="Proteomes" id="UP000182631"/>
    </source>
</evidence>
<sequence>MYTDFTAAILLLLTAVPLAAVVVAAGYWAYRQRKLGNEQVSEQR</sequence>
<dbReference type="AlphaFoldDB" id="A0A170T8Y9"/>
<keyword evidence="2" id="KW-1185">Reference proteome</keyword>
<dbReference type="Proteomes" id="UP000182631">
    <property type="component" value="Unassembled WGS sequence"/>
</dbReference>
<organism evidence="1 2">
    <name type="scientific">Candidatus Synechococcus spongiarum</name>
    <dbReference type="NCBI Taxonomy" id="431041"/>
    <lineage>
        <taxon>Bacteria</taxon>
        <taxon>Bacillati</taxon>
        <taxon>Cyanobacteriota</taxon>
        <taxon>Cyanophyceae</taxon>
        <taxon>Synechococcales</taxon>
        <taxon>Synechococcaceae</taxon>
        <taxon>Synechococcus</taxon>
    </lineage>
</organism>
<dbReference type="RefSeq" id="WP_257242996.1">
    <property type="nucleotide sequence ID" value="NZ_FITM01000092.1"/>
</dbReference>
<proteinExistence type="predicted"/>
<reference evidence="2" key="1">
    <citation type="submission" date="2016-02" db="EMBL/GenBank/DDBJ databases">
        <authorList>
            <person name="liu f."/>
        </authorList>
    </citation>
    <scope>NUCLEOTIDE SEQUENCE [LARGE SCALE GENOMIC DNA]</scope>
</reference>
<gene>
    <name evidence="1" type="ORF">FLM9_816</name>
</gene>
<name>A0A170T8Y9_9SYNE</name>
<evidence type="ECO:0000313" key="1">
    <source>
        <dbReference type="EMBL" id="CZB17691.1"/>
    </source>
</evidence>